<evidence type="ECO:0000256" key="4">
    <source>
        <dbReference type="ARBA" id="ARBA00022741"/>
    </source>
</evidence>
<evidence type="ECO:0000313" key="11">
    <source>
        <dbReference type="Proteomes" id="UP000320496"/>
    </source>
</evidence>
<comment type="subunit">
    <text evidence="9">Homodimer.</text>
</comment>
<dbReference type="EMBL" id="CP036275">
    <property type="protein sequence ID" value="QDU40265.1"/>
    <property type="molecule type" value="Genomic_DNA"/>
</dbReference>
<proteinExistence type="inferred from homology"/>
<dbReference type="InterPro" id="IPR004472">
    <property type="entry name" value="DTB_synth_BioD"/>
</dbReference>
<comment type="catalytic activity">
    <reaction evidence="9">
        <text>(7R,8S)-7,8-diammoniononanoate + CO2 + ATP = (4R,5S)-dethiobiotin + ADP + phosphate + 3 H(+)</text>
        <dbReference type="Rhea" id="RHEA:15805"/>
        <dbReference type="ChEBI" id="CHEBI:15378"/>
        <dbReference type="ChEBI" id="CHEBI:16526"/>
        <dbReference type="ChEBI" id="CHEBI:30616"/>
        <dbReference type="ChEBI" id="CHEBI:43474"/>
        <dbReference type="ChEBI" id="CHEBI:149469"/>
        <dbReference type="ChEBI" id="CHEBI:149473"/>
        <dbReference type="ChEBI" id="CHEBI:456216"/>
        <dbReference type="EC" id="6.3.3.3"/>
    </reaction>
</comment>
<dbReference type="Pfam" id="PF13500">
    <property type="entry name" value="AAA_26"/>
    <property type="match status" value="1"/>
</dbReference>
<dbReference type="GO" id="GO:0000287">
    <property type="term" value="F:magnesium ion binding"/>
    <property type="evidence" value="ECO:0007669"/>
    <property type="project" value="UniProtKB-UniRule"/>
</dbReference>
<dbReference type="GO" id="GO:0005524">
    <property type="term" value="F:ATP binding"/>
    <property type="evidence" value="ECO:0007669"/>
    <property type="project" value="UniProtKB-UniRule"/>
</dbReference>
<dbReference type="UniPathway" id="UPA00078">
    <property type="reaction ID" value="UER00161"/>
</dbReference>
<evidence type="ECO:0000313" key="10">
    <source>
        <dbReference type="EMBL" id="QDU40265.1"/>
    </source>
</evidence>
<evidence type="ECO:0000256" key="2">
    <source>
        <dbReference type="ARBA" id="ARBA00022598"/>
    </source>
</evidence>
<evidence type="ECO:0000256" key="5">
    <source>
        <dbReference type="ARBA" id="ARBA00022756"/>
    </source>
</evidence>
<dbReference type="InterPro" id="IPR027417">
    <property type="entry name" value="P-loop_NTPase"/>
</dbReference>
<dbReference type="PIRSF" id="PIRSF006755">
    <property type="entry name" value="DTB_synth"/>
    <property type="match status" value="1"/>
</dbReference>
<evidence type="ECO:0000256" key="9">
    <source>
        <dbReference type="HAMAP-Rule" id="MF_00336"/>
    </source>
</evidence>
<dbReference type="GO" id="GO:0004141">
    <property type="term" value="F:dethiobiotin synthase activity"/>
    <property type="evidence" value="ECO:0007669"/>
    <property type="project" value="UniProtKB-UniRule"/>
</dbReference>
<feature type="binding site" evidence="9">
    <location>
        <position position="28"/>
    </location>
    <ligand>
        <name>Mg(2+)</name>
        <dbReference type="ChEBI" id="CHEBI:18420"/>
    </ligand>
</feature>
<comment type="caution">
    <text evidence="9">Lacks conserved residue(s) required for the propagation of feature annotation.</text>
</comment>
<keyword evidence="2 9" id="KW-0436">Ligase</keyword>
<keyword evidence="5 9" id="KW-0093">Biotin biosynthesis</keyword>
<feature type="binding site" evidence="9">
    <location>
        <position position="128"/>
    </location>
    <ligand>
        <name>Mg(2+)</name>
        <dbReference type="ChEBI" id="CHEBI:18420"/>
    </ligand>
</feature>
<feature type="binding site" evidence="9">
    <location>
        <begin position="128"/>
        <end position="131"/>
    </location>
    <ligand>
        <name>ATP</name>
        <dbReference type="ChEBI" id="CHEBI:30616"/>
    </ligand>
</feature>
<dbReference type="OrthoDB" id="9802097at2"/>
<feature type="binding site" evidence="9">
    <location>
        <position position="66"/>
    </location>
    <ligand>
        <name>Mg(2+)</name>
        <dbReference type="ChEBI" id="CHEBI:18420"/>
    </ligand>
</feature>
<accession>A0A517ZCS1</accession>
<gene>
    <name evidence="10" type="primary">bioD1</name>
    <name evidence="9" type="synonym">bioD</name>
    <name evidence="10" type="ORF">Mal4_46210</name>
</gene>
<dbReference type="KEGG" id="mri:Mal4_46210"/>
<dbReference type="PANTHER" id="PTHR43210:SF2">
    <property type="entry name" value="ATP-DEPENDENT DETHIOBIOTIN SYNTHETASE BIOD 2"/>
    <property type="match status" value="1"/>
</dbReference>
<keyword evidence="4 9" id="KW-0547">Nucleotide-binding</keyword>
<sequence>MSSDLPEGNLEVMHGLFITGTDTEVGKTHVTCEIARTLSAAGSRVGLYKPVCSGGISGGDGTIVWDDLQRLNNALPEPVPVDRICPQRFVAPLAPPVAAREEGRTIDEQLLRTGIHGWDDAADVLLVEGVGGLLCPLTDRETVADLAVDFGFPLLIVSPQRLGTINHTLMTVEVARSRGLHVAGIVMNHVVPPADDSVASNAAEIASRAGVPVIAELPYHPSLGLPGSDPDVKIDWWKVIRATADTEGAVDSND</sequence>
<comment type="function">
    <text evidence="9">Catalyzes a mechanistically unusual reaction, the ATP-dependent insertion of CO2 between the N7 and N8 nitrogen atoms of 7,8-diaminopelargonic acid (DAPA, also called 7,8-diammoniononanoate) to form a ureido ring.</text>
</comment>
<dbReference type="HAMAP" id="MF_00336">
    <property type="entry name" value="BioD"/>
    <property type="match status" value="1"/>
</dbReference>
<evidence type="ECO:0000256" key="6">
    <source>
        <dbReference type="ARBA" id="ARBA00022840"/>
    </source>
</evidence>
<evidence type="ECO:0000256" key="7">
    <source>
        <dbReference type="ARBA" id="ARBA00022842"/>
    </source>
</evidence>
<dbReference type="EC" id="6.3.3.3" evidence="9"/>
<comment type="similarity">
    <text evidence="9">Belongs to the dethiobiotin synthetase family.</text>
</comment>
<reference evidence="10 11" key="1">
    <citation type="submission" date="2019-02" db="EMBL/GenBank/DDBJ databases">
        <title>Deep-cultivation of Planctomycetes and their phenomic and genomic characterization uncovers novel biology.</title>
        <authorList>
            <person name="Wiegand S."/>
            <person name="Jogler M."/>
            <person name="Boedeker C."/>
            <person name="Pinto D."/>
            <person name="Vollmers J."/>
            <person name="Rivas-Marin E."/>
            <person name="Kohn T."/>
            <person name="Peeters S.H."/>
            <person name="Heuer A."/>
            <person name="Rast P."/>
            <person name="Oberbeckmann S."/>
            <person name="Bunk B."/>
            <person name="Jeske O."/>
            <person name="Meyerdierks A."/>
            <person name="Storesund J.E."/>
            <person name="Kallscheuer N."/>
            <person name="Luecker S."/>
            <person name="Lage O.M."/>
            <person name="Pohl T."/>
            <person name="Merkel B.J."/>
            <person name="Hornburger P."/>
            <person name="Mueller R.-W."/>
            <person name="Bruemmer F."/>
            <person name="Labrenz M."/>
            <person name="Spormann A.M."/>
            <person name="Op den Camp H."/>
            <person name="Overmann J."/>
            <person name="Amann R."/>
            <person name="Jetten M.S.M."/>
            <person name="Mascher T."/>
            <person name="Medema M.H."/>
            <person name="Devos D.P."/>
            <person name="Kaster A.-K."/>
            <person name="Ovreas L."/>
            <person name="Rohde M."/>
            <person name="Galperin M.Y."/>
            <person name="Jogler C."/>
        </authorList>
    </citation>
    <scope>NUCLEOTIDE SEQUENCE [LARGE SCALE GENOMIC DNA]</scope>
    <source>
        <strain evidence="10 11">Mal4</strain>
    </source>
</reference>
<keyword evidence="1 9" id="KW-0963">Cytoplasm</keyword>
<comment type="cofactor">
    <cofactor evidence="9">
        <name>Mg(2+)</name>
        <dbReference type="ChEBI" id="CHEBI:18420"/>
    </cofactor>
</comment>
<keyword evidence="11" id="KW-1185">Reference proteome</keyword>
<dbReference type="CDD" id="cd03109">
    <property type="entry name" value="DTBS"/>
    <property type="match status" value="1"/>
</dbReference>
<feature type="binding site" evidence="9">
    <location>
        <begin position="24"/>
        <end position="29"/>
    </location>
    <ligand>
        <name>ATP</name>
        <dbReference type="ChEBI" id="CHEBI:30616"/>
    </ligand>
</feature>
<evidence type="ECO:0000256" key="3">
    <source>
        <dbReference type="ARBA" id="ARBA00022723"/>
    </source>
</evidence>
<keyword evidence="6 9" id="KW-0067">ATP-binding</keyword>
<comment type="subcellular location">
    <subcellularLocation>
        <location evidence="9">Cytoplasm</location>
    </subcellularLocation>
</comment>
<feature type="binding site" evidence="9">
    <location>
        <position position="53"/>
    </location>
    <ligand>
        <name>substrate</name>
    </ligand>
</feature>
<dbReference type="GO" id="GO:0005829">
    <property type="term" value="C:cytosol"/>
    <property type="evidence" value="ECO:0007669"/>
    <property type="project" value="TreeGrafter"/>
</dbReference>
<dbReference type="NCBIfam" id="TIGR00347">
    <property type="entry name" value="bioD"/>
    <property type="match status" value="1"/>
</dbReference>
<dbReference type="RefSeq" id="WP_145371449.1">
    <property type="nucleotide sequence ID" value="NZ_CP036275.1"/>
</dbReference>
<organism evidence="10 11">
    <name type="scientific">Maioricimonas rarisocia</name>
    <dbReference type="NCBI Taxonomy" id="2528026"/>
    <lineage>
        <taxon>Bacteria</taxon>
        <taxon>Pseudomonadati</taxon>
        <taxon>Planctomycetota</taxon>
        <taxon>Planctomycetia</taxon>
        <taxon>Planctomycetales</taxon>
        <taxon>Planctomycetaceae</taxon>
        <taxon>Maioricimonas</taxon>
    </lineage>
</organism>
<dbReference type="GO" id="GO:0009102">
    <property type="term" value="P:biotin biosynthetic process"/>
    <property type="evidence" value="ECO:0007669"/>
    <property type="project" value="UniProtKB-UniRule"/>
</dbReference>
<dbReference type="Gene3D" id="3.40.50.300">
    <property type="entry name" value="P-loop containing nucleotide triphosphate hydrolases"/>
    <property type="match status" value="1"/>
</dbReference>
<feature type="binding site" evidence="9">
    <location>
        <position position="66"/>
    </location>
    <ligand>
        <name>ATP</name>
        <dbReference type="ChEBI" id="CHEBI:30616"/>
    </ligand>
</feature>
<protein>
    <recommendedName>
        <fullName evidence="9">ATP-dependent dethiobiotin synthetase BioD</fullName>
        <ecNumber evidence="9">6.3.3.3</ecNumber>
    </recommendedName>
    <alternativeName>
        <fullName evidence="9">DTB synthetase</fullName>
        <shortName evidence="9">DTBS</shortName>
    </alternativeName>
    <alternativeName>
        <fullName evidence="9">Dethiobiotin synthase</fullName>
    </alternativeName>
</protein>
<keyword evidence="7 9" id="KW-0460">Magnesium</keyword>
<comment type="pathway">
    <text evidence="9">Cofactor biosynthesis; biotin biosynthesis; biotin from 7,8-diaminononanoate: step 1/2.</text>
</comment>
<name>A0A517ZCS1_9PLAN</name>
<dbReference type="AlphaFoldDB" id="A0A517ZCS1"/>
<evidence type="ECO:0000256" key="1">
    <source>
        <dbReference type="ARBA" id="ARBA00022490"/>
    </source>
</evidence>
<evidence type="ECO:0000256" key="8">
    <source>
        <dbReference type="ARBA" id="ARBA00047386"/>
    </source>
</evidence>
<feature type="binding site" evidence="9">
    <location>
        <begin position="188"/>
        <end position="189"/>
    </location>
    <ligand>
        <name>ATP</name>
        <dbReference type="ChEBI" id="CHEBI:30616"/>
    </ligand>
</feature>
<keyword evidence="3 9" id="KW-0479">Metal-binding</keyword>
<dbReference type="SUPFAM" id="SSF52540">
    <property type="entry name" value="P-loop containing nucleoside triphosphate hydrolases"/>
    <property type="match status" value="1"/>
</dbReference>
<feature type="active site" evidence="9">
    <location>
        <position position="49"/>
    </location>
</feature>
<dbReference type="PANTHER" id="PTHR43210">
    <property type="entry name" value="DETHIOBIOTIN SYNTHETASE"/>
    <property type="match status" value="1"/>
</dbReference>
<dbReference type="Proteomes" id="UP000320496">
    <property type="component" value="Chromosome"/>
</dbReference>
<comment type="catalytic activity">
    <reaction evidence="8">
        <text>(7R,8S)-8-amino-7-(carboxyamino)nonanoate + ATP = (4R,5S)-dethiobiotin + ADP + phosphate + H(+)</text>
        <dbReference type="Rhea" id="RHEA:63684"/>
        <dbReference type="ChEBI" id="CHEBI:15378"/>
        <dbReference type="ChEBI" id="CHEBI:30616"/>
        <dbReference type="ChEBI" id="CHEBI:43474"/>
        <dbReference type="ChEBI" id="CHEBI:149470"/>
        <dbReference type="ChEBI" id="CHEBI:149473"/>
        <dbReference type="ChEBI" id="CHEBI:456216"/>
    </reaction>
</comment>